<organism evidence="1 2">
    <name type="scientific">Plasmopara halstedii</name>
    <name type="common">Downy mildew of sunflower</name>
    <dbReference type="NCBI Taxonomy" id="4781"/>
    <lineage>
        <taxon>Eukaryota</taxon>
        <taxon>Sar</taxon>
        <taxon>Stramenopiles</taxon>
        <taxon>Oomycota</taxon>
        <taxon>Peronosporomycetes</taxon>
        <taxon>Peronosporales</taxon>
        <taxon>Peronosporaceae</taxon>
        <taxon>Plasmopara</taxon>
    </lineage>
</organism>
<proteinExistence type="predicted"/>
<dbReference type="SUPFAM" id="SSF48403">
    <property type="entry name" value="Ankyrin repeat"/>
    <property type="match status" value="1"/>
</dbReference>
<accession>A0A0P1AL89</accession>
<dbReference type="OrthoDB" id="151517at2759"/>
<dbReference type="RefSeq" id="XP_024577751.1">
    <property type="nucleotide sequence ID" value="XM_024727145.1"/>
</dbReference>
<dbReference type="PANTHER" id="PTHR46586">
    <property type="entry name" value="ANKYRIN REPEAT-CONTAINING PROTEIN"/>
    <property type="match status" value="1"/>
</dbReference>
<dbReference type="OMA" id="HECFRTK"/>
<dbReference type="AlphaFoldDB" id="A0A0P1AL89"/>
<dbReference type="PANTHER" id="PTHR46586:SF3">
    <property type="entry name" value="ANKYRIN REPEAT-CONTAINING PROTEIN"/>
    <property type="match status" value="1"/>
</dbReference>
<evidence type="ECO:0000313" key="2">
    <source>
        <dbReference type="Proteomes" id="UP000054928"/>
    </source>
</evidence>
<dbReference type="EMBL" id="CCYD01000553">
    <property type="protein sequence ID" value="CEG41382.1"/>
    <property type="molecule type" value="Genomic_DNA"/>
</dbReference>
<dbReference type="GeneID" id="36406787"/>
<reference evidence="2" key="1">
    <citation type="submission" date="2014-09" db="EMBL/GenBank/DDBJ databases">
        <authorList>
            <person name="Sharma Rahul"/>
            <person name="Thines Marco"/>
        </authorList>
    </citation>
    <scope>NUCLEOTIDE SEQUENCE [LARGE SCALE GENOMIC DNA]</scope>
</reference>
<dbReference type="InterPro" id="IPR036770">
    <property type="entry name" value="Ankyrin_rpt-contain_sf"/>
</dbReference>
<name>A0A0P1AL89_PLAHL</name>
<dbReference type="InterPro" id="IPR052050">
    <property type="entry name" value="SecEffector_AnkRepeat"/>
</dbReference>
<keyword evidence="2" id="KW-1185">Reference proteome</keyword>
<dbReference type="Gene3D" id="1.25.40.20">
    <property type="entry name" value="Ankyrin repeat-containing domain"/>
    <property type="match status" value="1"/>
</dbReference>
<evidence type="ECO:0000313" key="1">
    <source>
        <dbReference type="EMBL" id="CEG41382.1"/>
    </source>
</evidence>
<protein>
    <submittedName>
        <fullName evidence="1">Ankyrin repeat-containing domain</fullName>
    </submittedName>
</protein>
<dbReference type="Proteomes" id="UP000054928">
    <property type="component" value="Unassembled WGS sequence"/>
</dbReference>
<sequence>MTSYSKRHKAIDVNEATTIHVFPVLTAVNLVCHECFRTKATESLLRMIDAFLDTFSQNLTLSTAYKKSNGSLRLLQYLAAREVKTMDPYLRRWEVNSVTGEMGARGDLQGLQWVIQEYLPGEFLTEVVAQAFANGHVNIVTFLWKEHRDIVYWGGIELVGAIRNHHDNLIAWLREKVELRFEYAQHVVKHAAAHGNVDVVRWLYEEFSVGIADALSSAASYCQWEVMRWLILILLFIRQIFFI</sequence>